<accession>A0ABP6LBK8</accession>
<comment type="caution">
    <text evidence="1">The sequence shown here is derived from an EMBL/GenBank/DDBJ whole genome shotgun (WGS) entry which is preliminary data.</text>
</comment>
<evidence type="ECO:0008006" key="3">
    <source>
        <dbReference type="Google" id="ProtNLM"/>
    </source>
</evidence>
<protein>
    <recommendedName>
        <fullName evidence="3">DUF2993 domain-containing protein</fullName>
    </recommendedName>
</protein>
<gene>
    <name evidence="1" type="ORF">GCM10010448_21500</name>
</gene>
<sequence>MNRRRLLLAVTTAVVVIAPLTGSVVVTDRTEQRISRAAACRLAPVGHVSATLDSPLASVNLLRGSVGDVDIHASGLKRRGMSMALDAHLRQVTTSGATHGGDATLTIPYAELAKRLPGNGSNGTSWTPGTDGKGLTLTGNAGSLGVPVTVHTDITLEAGNLVVTPTELTALGRTLPLDALPGAADGTPLAQRLKPRTVPLPALPSGVRATSAQAGEDGLALRLDLTPGVTRSHAKATDGCAAV</sequence>
<evidence type="ECO:0000313" key="1">
    <source>
        <dbReference type="EMBL" id="GAA3038822.1"/>
    </source>
</evidence>
<evidence type="ECO:0000313" key="2">
    <source>
        <dbReference type="Proteomes" id="UP001501532"/>
    </source>
</evidence>
<proteinExistence type="predicted"/>
<dbReference type="EMBL" id="BAAAUF010000017">
    <property type="protein sequence ID" value="GAA3038822.1"/>
    <property type="molecule type" value="Genomic_DNA"/>
</dbReference>
<keyword evidence="2" id="KW-1185">Reference proteome</keyword>
<dbReference type="Proteomes" id="UP001501532">
    <property type="component" value="Unassembled WGS sequence"/>
</dbReference>
<dbReference type="RefSeq" id="WP_234515415.1">
    <property type="nucleotide sequence ID" value="NZ_BAAAUF010000017.1"/>
</dbReference>
<dbReference type="Pfam" id="PF11209">
    <property type="entry name" value="LmeA"/>
    <property type="match status" value="1"/>
</dbReference>
<name>A0ABP6LBK8_9ACTN</name>
<dbReference type="InterPro" id="IPR021373">
    <property type="entry name" value="DUF2993"/>
</dbReference>
<organism evidence="1 2">
    <name type="scientific">Streptomyces glomeratus</name>
    <dbReference type="NCBI Taxonomy" id="284452"/>
    <lineage>
        <taxon>Bacteria</taxon>
        <taxon>Bacillati</taxon>
        <taxon>Actinomycetota</taxon>
        <taxon>Actinomycetes</taxon>
        <taxon>Kitasatosporales</taxon>
        <taxon>Streptomycetaceae</taxon>
        <taxon>Streptomyces</taxon>
    </lineage>
</organism>
<reference evidence="2" key="1">
    <citation type="journal article" date="2019" name="Int. J. Syst. Evol. Microbiol.">
        <title>The Global Catalogue of Microorganisms (GCM) 10K type strain sequencing project: providing services to taxonomists for standard genome sequencing and annotation.</title>
        <authorList>
            <consortium name="The Broad Institute Genomics Platform"/>
            <consortium name="The Broad Institute Genome Sequencing Center for Infectious Disease"/>
            <person name="Wu L."/>
            <person name="Ma J."/>
        </authorList>
    </citation>
    <scope>NUCLEOTIDE SEQUENCE [LARGE SCALE GENOMIC DNA]</scope>
    <source>
        <strain evidence="2">JCM 9091</strain>
    </source>
</reference>